<keyword evidence="3" id="KW-1185">Reference proteome</keyword>
<evidence type="ECO:0000256" key="1">
    <source>
        <dbReference type="SAM" id="SignalP"/>
    </source>
</evidence>
<gene>
    <name evidence="2" type="ORF">OEZ85_004476</name>
</gene>
<feature type="chain" id="PRO_5045269164" evidence="1">
    <location>
        <begin position="22"/>
        <end position="272"/>
    </location>
</feature>
<name>A0ABY8ULA3_TETOB</name>
<dbReference type="Proteomes" id="UP001244341">
    <property type="component" value="Chromosome 14b"/>
</dbReference>
<reference evidence="2 3" key="1">
    <citation type="submission" date="2023-05" db="EMBL/GenBank/DDBJ databases">
        <title>A 100% complete, gapless, phased diploid assembly of the Scenedesmus obliquus UTEX 3031 genome.</title>
        <authorList>
            <person name="Biondi T.C."/>
            <person name="Hanschen E.R."/>
            <person name="Kwon T."/>
            <person name="Eng W."/>
            <person name="Kruse C.P.S."/>
            <person name="Koehler S.I."/>
            <person name="Kunde Y."/>
            <person name="Gleasner C.D."/>
            <person name="You Mak K.T."/>
            <person name="Polle J."/>
            <person name="Hovde B.T."/>
            <person name="Starkenburg S.R."/>
        </authorList>
    </citation>
    <scope>NUCLEOTIDE SEQUENCE [LARGE SCALE GENOMIC DNA]</scope>
    <source>
        <strain evidence="2 3">DOE0152z</strain>
    </source>
</reference>
<dbReference type="EMBL" id="CP126221">
    <property type="protein sequence ID" value="WIA22139.1"/>
    <property type="molecule type" value="Genomic_DNA"/>
</dbReference>
<evidence type="ECO:0000313" key="3">
    <source>
        <dbReference type="Proteomes" id="UP001244341"/>
    </source>
</evidence>
<organism evidence="2 3">
    <name type="scientific">Tetradesmus obliquus</name>
    <name type="common">Green alga</name>
    <name type="synonym">Acutodesmus obliquus</name>
    <dbReference type="NCBI Taxonomy" id="3088"/>
    <lineage>
        <taxon>Eukaryota</taxon>
        <taxon>Viridiplantae</taxon>
        <taxon>Chlorophyta</taxon>
        <taxon>core chlorophytes</taxon>
        <taxon>Chlorophyceae</taxon>
        <taxon>CS clade</taxon>
        <taxon>Sphaeropleales</taxon>
        <taxon>Scenedesmaceae</taxon>
        <taxon>Tetradesmus</taxon>
    </lineage>
</organism>
<feature type="signal peptide" evidence="1">
    <location>
        <begin position="1"/>
        <end position="21"/>
    </location>
</feature>
<accession>A0ABY8ULA3</accession>
<proteinExistence type="predicted"/>
<protein>
    <submittedName>
        <fullName evidence="2">Uncharacterized protein</fullName>
    </submittedName>
</protein>
<sequence length="272" mass="29110">METRWILSFAFLALFVRLSASAECGGPTAPAKLRSLYIADVKDGSPAEVKALAAIHDKYMAGCKAAGLVVREGSGPAITQDPAAFGFKILPNNSHMGDYASWSDWRNLEDLRACVAKGLKEGSVTSMRRIALRAARIVFPLDTKEGVVTIAKGLKDCSTSSFAPAKVRLMIAYVLKDPASVPTAISLQNKITAAAAVKPIRYGTGGRAALGKDEYVWGKGINKTADWGVWYDFASEADMRAYFAPSDAATHKVRTQLRGLATSVVRIAIPLA</sequence>
<evidence type="ECO:0000313" key="2">
    <source>
        <dbReference type="EMBL" id="WIA22139.1"/>
    </source>
</evidence>
<keyword evidence="1" id="KW-0732">Signal</keyword>